<protein>
    <recommendedName>
        <fullName evidence="3">Phage tail tube protein</fullName>
    </recommendedName>
</protein>
<proteinExistence type="predicted"/>
<reference evidence="1" key="2">
    <citation type="submission" date="2020-09" db="EMBL/GenBank/DDBJ databases">
        <authorList>
            <person name="Sun Q."/>
            <person name="Sedlacek I."/>
        </authorList>
    </citation>
    <scope>NUCLEOTIDE SEQUENCE</scope>
    <source>
        <strain evidence="1">CCM 7897</strain>
    </source>
</reference>
<name>A0A917BUE9_9HYPH</name>
<evidence type="ECO:0000313" key="2">
    <source>
        <dbReference type="Proteomes" id="UP000606044"/>
    </source>
</evidence>
<comment type="caution">
    <text evidence="1">The sequence shown here is derived from an EMBL/GenBank/DDBJ whole genome shotgun (WGS) entry which is preliminary data.</text>
</comment>
<organism evidence="1 2">
    <name type="scientific">Azorhizobium oxalatiphilum</name>
    <dbReference type="NCBI Taxonomy" id="980631"/>
    <lineage>
        <taxon>Bacteria</taxon>
        <taxon>Pseudomonadati</taxon>
        <taxon>Pseudomonadota</taxon>
        <taxon>Alphaproteobacteria</taxon>
        <taxon>Hyphomicrobiales</taxon>
        <taxon>Xanthobacteraceae</taxon>
        <taxon>Azorhizobium</taxon>
    </lineage>
</organism>
<keyword evidence="2" id="KW-1185">Reference proteome</keyword>
<evidence type="ECO:0008006" key="3">
    <source>
        <dbReference type="Google" id="ProtNLM"/>
    </source>
</evidence>
<reference evidence="1" key="1">
    <citation type="journal article" date="2014" name="Int. J. Syst. Evol. Microbiol.">
        <title>Complete genome sequence of Corynebacterium casei LMG S-19264T (=DSM 44701T), isolated from a smear-ripened cheese.</title>
        <authorList>
            <consortium name="US DOE Joint Genome Institute (JGI-PGF)"/>
            <person name="Walter F."/>
            <person name="Albersmeier A."/>
            <person name="Kalinowski J."/>
            <person name="Ruckert C."/>
        </authorList>
    </citation>
    <scope>NUCLEOTIDE SEQUENCE</scope>
    <source>
        <strain evidence="1">CCM 7897</strain>
    </source>
</reference>
<dbReference type="Proteomes" id="UP000606044">
    <property type="component" value="Unassembled WGS sequence"/>
</dbReference>
<dbReference type="AlphaFoldDB" id="A0A917BUE9"/>
<dbReference type="EMBL" id="BMCT01000001">
    <property type="protein sequence ID" value="GGF56712.1"/>
    <property type="molecule type" value="Genomic_DNA"/>
</dbReference>
<evidence type="ECO:0000313" key="1">
    <source>
        <dbReference type="EMBL" id="GGF56712.1"/>
    </source>
</evidence>
<accession>A0A917BUE9</accession>
<gene>
    <name evidence="1" type="ORF">GCM10007301_15500</name>
</gene>
<sequence length="124" mass="13328">MAGNDFGGEMRLRLADGTNLVLRTAMKLGTSGVSVEPVTNQDGSVSRQATLKPRTAEITLEDTNVDKNLLMRAPRQDIYIAEEFTGVSHVFLSAFFSGDSSEDRATGEWSGLVINGSGYQRIGG</sequence>
<dbReference type="RefSeq" id="WP_188576872.1">
    <property type="nucleotide sequence ID" value="NZ_BMCT01000001.1"/>
</dbReference>